<dbReference type="EMBL" id="CP012672">
    <property type="protein sequence ID" value="AUX29332.1"/>
    <property type="molecule type" value="Genomic_DNA"/>
</dbReference>
<feature type="compositionally biased region" description="Basic residues" evidence="1">
    <location>
        <begin position="15"/>
        <end position="31"/>
    </location>
</feature>
<accession>A0A4V0NFD9</accession>
<protein>
    <submittedName>
        <fullName evidence="2">Uncharacterized protein</fullName>
    </submittedName>
</protein>
<evidence type="ECO:0000313" key="2">
    <source>
        <dbReference type="EMBL" id="AUX29332.1"/>
    </source>
</evidence>
<reference evidence="2 3" key="1">
    <citation type="submission" date="2015-09" db="EMBL/GenBank/DDBJ databases">
        <title>Sorangium comparison.</title>
        <authorList>
            <person name="Zaburannyi N."/>
            <person name="Bunk B."/>
            <person name="Overmann J."/>
            <person name="Mueller R."/>
        </authorList>
    </citation>
    <scope>NUCLEOTIDE SEQUENCE [LARGE SCALE GENOMIC DNA]</scope>
    <source>
        <strain evidence="2 3">So ce836</strain>
    </source>
</reference>
<sequence length="80" mass="8337">MRQSWPTVAQLPRCSTRRARATRSPSARRHAGPAVEARPVLRAAAGEDAELAVSMVAAVEIGRGDVPAGRGISLSPPPPS</sequence>
<proteinExistence type="predicted"/>
<name>A0A4V0NFD9_SORCE</name>
<organism evidence="2 3">
    <name type="scientific">Sorangium cellulosum</name>
    <name type="common">Polyangium cellulosum</name>
    <dbReference type="NCBI Taxonomy" id="56"/>
    <lineage>
        <taxon>Bacteria</taxon>
        <taxon>Pseudomonadati</taxon>
        <taxon>Myxococcota</taxon>
        <taxon>Polyangia</taxon>
        <taxon>Polyangiales</taxon>
        <taxon>Polyangiaceae</taxon>
        <taxon>Sorangium</taxon>
    </lineage>
</organism>
<evidence type="ECO:0000256" key="1">
    <source>
        <dbReference type="SAM" id="MobiDB-lite"/>
    </source>
</evidence>
<dbReference type="Proteomes" id="UP000295497">
    <property type="component" value="Chromosome"/>
</dbReference>
<evidence type="ECO:0000313" key="3">
    <source>
        <dbReference type="Proteomes" id="UP000295497"/>
    </source>
</evidence>
<feature type="region of interest" description="Disordered" evidence="1">
    <location>
        <begin position="1"/>
        <end position="34"/>
    </location>
</feature>
<gene>
    <name evidence="2" type="ORF">SOCE836_014200</name>
</gene>
<dbReference type="AlphaFoldDB" id="A0A4V0NFD9"/>